<dbReference type="Gene3D" id="1.25.40.20">
    <property type="entry name" value="Ankyrin repeat-containing domain"/>
    <property type="match status" value="1"/>
</dbReference>
<dbReference type="Proteomes" id="UP000230914">
    <property type="component" value="Unassembled WGS sequence"/>
</dbReference>
<feature type="repeat" description="ANK" evidence="1">
    <location>
        <begin position="168"/>
        <end position="194"/>
    </location>
</feature>
<dbReference type="InterPro" id="IPR036770">
    <property type="entry name" value="Ankyrin_rpt-contain_sf"/>
</dbReference>
<proteinExistence type="predicted"/>
<keyword evidence="3" id="KW-0732">Signal</keyword>
<organism evidence="4 5">
    <name type="scientific">Ilumatobacter coccineus</name>
    <dbReference type="NCBI Taxonomy" id="467094"/>
    <lineage>
        <taxon>Bacteria</taxon>
        <taxon>Bacillati</taxon>
        <taxon>Actinomycetota</taxon>
        <taxon>Acidimicrobiia</taxon>
        <taxon>Acidimicrobiales</taxon>
        <taxon>Ilumatobacteraceae</taxon>
        <taxon>Ilumatobacter</taxon>
    </lineage>
</organism>
<dbReference type="PROSITE" id="PS50088">
    <property type="entry name" value="ANK_REPEAT"/>
    <property type="match status" value="1"/>
</dbReference>
<keyword evidence="1" id="KW-0040">ANK repeat</keyword>
<dbReference type="AlphaFoldDB" id="A0A2G6KA13"/>
<dbReference type="InterPro" id="IPR002110">
    <property type="entry name" value="Ankyrin_rpt"/>
</dbReference>
<sequence>MRAHRPITRGLGTLVAATALVACSASDSTGTAPSATNTAAPTASATDSSATAATVATTTMTVDDPDQGWQETAQCQMTPILRGIYDAPSTVLTDELASSPLAPYLDAAVAGDPIPAIDEAAARWSTIGPPGQEVYAEALEVAIWLNCPSMVSQILNYGVPADGLVPERGQTPALIAASLDEWDIVLLLLDAGADPLAIPAYEPWWNLVSEAVYQHPEMVTRVLDYADPTRPEMTTVLNDALAITVAYANENPDRDQATMVEFFLERGAQPSLDVLVQASRSSCDPDLFATLVEVAGQQDDLVEMDNGSDNLCYLIDTVDGDIARMADNDYGYDPKRIQVVLDLATAANDGQPPCG</sequence>
<dbReference type="SUPFAM" id="SSF48403">
    <property type="entry name" value="Ankyrin repeat"/>
    <property type="match status" value="1"/>
</dbReference>
<dbReference type="PROSITE" id="PS50297">
    <property type="entry name" value="ANK_REP_REGION"/>
    <property type="match status" value="1"/>
</dbReference>
<feature type="region of interest" description="Disordered" evidence="2">
    <location>
        <begin position="27"/>
        <end position="47"/>
    </location>
</feature>
<evidence type="ECO:0000256" key="1">
    <source>
        <dbReference type="PROSITE-ProRule" id="PRU00023"/>
    </source>
</evidence>
<accession>A0A2G6KA13</accession>
<reference evidence="4 5" key="1">
    <citation type="submission" date="2017-10" db="EMBL/GenBank/DDBJ databases">
        <title>Novel microbial diversity and functional potential in the marine mammal oral microbiome.</title>
        <authorList>
            <person name="Dudek N.K."/>
            <person name="Sun C.L."/>
            <person name="Burstein D."/>
            <person name="Kantor R.S."/>
            <person name="Aliaga Goltsman D.S."/>
            <person name="Bik E.M."/>
            <person name="Thomas B.C."/>
            <person name="Banfield J.F."/>
            <person name="Relman D.A."/>
        </authorList>
    </citation>
    <scope>NUCLEOTIDE SEQUENCE [LARGE SCALE GENOMIC DNA]</scope>
    <source>
        <strain evidence="4">DOLJORAL78_61_10</strain>
    </source>
</reference>
<evidence type="ECO:0000313" key="4">
    <source>
        <dbReference type="EMBL" id="PIE32501.1"/>
    </source>
</evidence>
<comment type="caution">
    <text evidence="4">The sequence shown here is derived from an EMBL/GenBank/DDBJ whole genome shotgun (WGS) entry which is preliminary data.</text>
</comment>
<dbReference type="PROSITE" id="PS51257">
    <property type="entry name" value="PROKAR_LIPOPROTEIN"/>
    <property type="match status" value="1"/>
</dbReference>
<dbReference type="Pfam" id="PF00023">
    <property type="entry name" value="Ank"/>
    <property type="match status" value="1"/>
</dbReference>
<name>A0A2G6KA13_9ACTN</name>
<dbReference type="EMBL" id="PDSL01000047">
    <property type="protein sequence ID" value="PIE32501.1"/>
    <property type="molecule type" value="Genomic_DNA"/>
</dbReference>
<feature type="signal peptide" evidence="3">
    <location>
        <begin position="1"/>
        <end position="24"/>
    </location>
</feature>
<gene>
    <name evidence="4" type="ORF">CSA55_03240</name>
</gene>
<evidence type="ECO:0000256" key="2">
    <source>
        <dbReference type="SAM" id="MobiDB-lite"/>
    </source>
</evidence>
<protein>
    <submittedName>
        <fullName evidence="4">Uncharacterized protein</fullName>
    </submittedName>
</protein>
<feature type="chain" id="PRO_5039166922" evidence="3">
    <location>
        <begin position="25"/>
        <end position="355"/>
    </location>
</feature>
<evidence type="ECO:0000256" key="3">
    <source>
        <dbReference type="SAM" id="SignalP"/>
    </source>
</evidence>
<evidence type="ECO:0000313" key="5">
    <source>
        <dbReference type="Proteomes" id="UP000230914"/>
    </source>
</evidence>